<dbReference type="InterPro" id="IPR011034">
    <property type="entry name" value="Formyl_transferase-like_C_sf"/>
</dbReference>
<dbReference type="InterPro" id="IPR036477">
    <property type="entry name" value="Formyl_transf_N_sf"/>
</dbReference>
<proteinExistence type="inferred from homology"/>
<gene>
    <name evidence="5 8" type="primary">fmt</name>
    <name evidence="8" type="ORF">TRIP_D410151</name>
</gene>
<dbReference type="InterPro" id="IPR005793">
    <property type="entry name" value="Formyl_trans_C"/>
</dbReference>
<dbReference type="NCBIfam" id="TIGR00460">
    <property type="entry name" value="fmt"/>
    <property type="match status" value="1"/>
</dbReference>
<evidence type="ECO:0000256" key="3">
    <source>
        <dbReference type="ARBA" id="ARBA00022679"/>
    </source>
</evidence>
<evidence type="ECO:0000256" key="5">
    <source>
        <dbReference type="HAMAP-Rule" id="MF_00182"/>
    </source>
</evidence>
<feature type="binding site" evidence="5">
    <location>
        <begin position="114"/>
        <end position="117"/>
    </location>
    <ligand>
        <name>(6S)-5,6,7,8-tetrahydrofolate</name>
        <dbReference type="ChEBI" id="CHEBI:57453"/>
    </ligand>
</feature>
<feature type="domain" description="Formyl transferase N-terminal" evidence="6">
    <location>
        <begin position="8"/>
        <end position="183"/>
    </location>
</feature>
<dbReference type="EMBL" id="UPXZ01000036">
    <property type="protein sequence ID" value="VBB46888.1"/>
    <property type="molecule type" value="Genomic_DNA"/>
</dbReference>
<dbReference type="EC" id="2.1.2.9" evidence="2 5"/>
<comment type="function">
    <text evidence="5">Attaches a formyl group to the free amino group of methionyl-tRNA(fMet). The formyl group appears to play a dual role in the initiator identity of N-formylmethionyl-tRNA by promoting its recognition by IF2 and preventing the misappropriation of this tRNA by the elongation apparatus.</text>
</comment>
<dbReference type="Pfam" id="PF00551">
    <property type="entry name" value="Formyl_trans_N"/>
    <property type="match status" value="1"/>
</dbReference>
<accession>A0A653AFV3</accession>
<evidence type="ECO:0000259" key="6">
    <source>
        <dbReference type="Pfam" id="PF00551"/>
    </source>
</evidence>
<dbReference type="InterPro" id="IPR041711">
    <property type="entry name" value="Met-tRNA-FMT_N"/>
</dbReference>
<evidence type="ECO:0000256" key="2">
    <source>
        <dbReference type="ARBA" id="ARBA00012261"/>
    </source>
</evidence>
<dbReference type="PANTHER" id="PTHR11138:SF5">
    <property type="entry name" value="METHIONYL-TRNA FORMYLTRANSFERASE, MITOCHONDRIAL"/>
    <property type="match status" value="1"/>
</dbReference>
<dbReference type="SUPFAM" id="SSF53328">
    <property type="entry name" value="Formyltransferase"/>
    <property type="match status" value="1"/>
</dbReference>
<feature type="domain" description="Formyl transferase C-terminal" evidence="7">
    <location>
        <begin position="213"/>
        <end position="316"/>
    </location>
</feature>
<comment type="catalytic activity">
    <reaction evidence="5">
        <text>L-methionyl-tRNA(fMet) + (6R)-10-formyltetrahydrofolate = N-formyl-L-methionyl-tRNA(fMet) + (6S)-5,6,7,8-tetrahydrofolate + H(+)</text>
        <dbReference type="Rhea" id="RHEA:24380"/>
        <dbReference type="Rhea" id="RHEA-COMP:9952"/>
        <dbReference type="Rhea" id="RHEA-COMP:9953"/>
        <dbReference type="ChEBI" id="CHEBI:15378"/>
        <dbReference type="ChEBI" id="CHEBI:57453"/>
        <dbReference type="ChEBI" id="CHEBI:78530"/>
        <dbReference type="ChEBI" id="CHEBI:78844"/>
        <dbReference type="ChEBI" id="CHEBI:195366"/>
        <dbReference type="EC" id="2.1.2.9"/>
    </reaction>
</comment>
<dbReference type="InterPro" id="IPR005794">
    <property type="entry name" value="Fmt"/>
</dbReference>
<keyword evidence="3 5" id="KW-0808">Transferase</keyword>
<dbReference type="GO" id="GO:0005829">
    <property type="term" value="C:cytosol"/>
    <property type="evidence" value="ECO:0007669"/>
    <property type="project" value="TreeGrafter"/>
</dbReference>
<comment type="similarity">
    <text evidence="1 5">Belongs to the Fmt family.</text>
</comment>
<dbReference type="SUPFAM" id="SSF50486">
    <property type="entry name" value="FMT C-terminal domain-like"/>
    <property type="match status" value="1"/>
</dbReference>
<evidence type="ECO:0000256" key="4">
    <source>
        <dbReference type="ARBA" id="ARBA00022917"/>
    </source>
</evidence>
<reference evidence="8" key="1">
    <citation type="submission" date="2018-07" db="EMBL/GenBank/DDBJ databases">
        <authorList>
            <consortium name="Genoscope - CEA"/>
            <person name="William W."/>
        </authorList>
    </citation>
    <scope>NUCLEOTIDE SEQUENCE</scope>
    <source>
        <strain evidence="8">IK1</strain>
    </source>
</reference>
<dbReference type="Pfam" id="PF02911">
    <property type="entry name" value="Formyl_trans_C"/>
    <property type="match status" value="1"/>
</dbReference>
<dbReference type="InterPro" id="IPR044135">
    <property type="entry name" value="Met-tRNA-FMT_C"/>
</dbReference>
<keyword evidence="4 5" id="KW-0648">Protein biosynthesis</keyword>
<name>A0A653AFV3_9BACT</name>
<dbReference type="CDD" id="cd08704">
    <property type="entry name" value="Met_tRNA_FMT_C"/>
    <property type="match status" value="1"/>
</dbReference>
<dbReference type="InterPro" id="IPR002376">
    <property type="entry name" value="Formyl_transf_N"/>
</dbReference>
<evidence type="ECO:0000259" key="7">
    <source>
        <dbReference type="Pfam" id="PF02911"/>
    </source>
</evidence>
<dbReference type="PANTHER" id="PTHR11138">
    <property type="entry name" value="METHIONYL-TRNA FORMYLTRANSFERASE"/>
    <property type="match status" value="1"/>
</dbReference>
<evidence type="ECO:0000256" key="1">
    <source>
        <dbReference type="ARBA" id="ARBA00010699"/>
    </source>
</evidence>
<dbReference type="GO" id="GO:0004479">
    <property type="term" value="F:methionyl-tRNA formyltransferase activity"/>
    <property type="evidence" value="ECO:0007669"/>
    <property type="project" value="UniProtKB-UniRule"/>
</dbReference>
<protein>
    <recommendedName>
        <fullName evidence="2 5">Methionyl-tRNA formyltransferase</fullName>
        <ecNumber evidence="2 5">2.1.2.9</ecNumber>
    </recommendedName>
</protein>
<dbReference type="Gene3D" id="3.40.50.12230">
    <property type="match status" value="1"/>
</dbReference>
<dbReference type="AlphaFoldDB" id="A0A653AFV3"/>
<organism evidence="8">
    <name type="scientific">uncultured Paludibacter sp</name>
    <dbReference type="NCBI Taxonomy" id="497635"/>
    <lineage>
        <taxon>Bacteria</taxon>
        <taxon>Pseudomonadati</taxon>
        <taxon>Bacteroidota</taxon>
        <taxon>Bacteroidia</taxon>
        <taxon>Bacteroidales</taxon>
        <taxon>Paludibacteraceae</taxon>
        <taxon>Paludibacter</taxon>
        <taxon>environmental samples</taxon>
    </lineage>
</organism>
<evidence type="ECO:0000313" key="8">
    <source>
        <dbReference type="EMBL" id="VBB46888.1"/>
    </source>
</evidence>
<dbReference type="HAMAP" id="MF_00182">
    <property type="entry name" value="Formyl_trans"/>
    <property type="match status" value="1"/>
</dbReference>
<sequence length="317" mass="35896">MNKKEDLRIIFMGTPEFAVESLKELIEGGYNVVAVITMPDKPAGRGHKMQFSDVKEYALSKNLPILQPERLKDEAFLQELRSYRADLQIVVAFRMLPEVVWNMPKYGTFNLHASLLPQYRGAAPINWAIINGEKETGATTFFLTHEIDTGKIILQKKTTIDDTDNAGSVHDKLMEMGAKMVTKTVDLLLDDKINAIPQDEFIRNDAELKLAPKIFKETCELKFNLSVEQAHNFVRGLSPYPAAWINIQFPQMDESIILKIFETKPEFSQHKHSVGKLITDGKKEAKIALKNGFLHLLEIQAPGKKKMKIGDFLNGLK</sequence>
<dbReference type="CDD" id="cd08646">
    <property type="entry name" value="FMT_core_Met-tRNA-FMT_N"/>
    <property type="match status" value="1"/>
</dbReference>